<dbReference type="RefSeq" id="WP_344626032.1">
    <property type="nucleotide sequence ID" value="NZ_BAAALD010000057.1"/>
</dbReference>
<evidence type="ECO:0000256" key="3">
    <source>
        <dbReference type="ARBA" id="ARBA00023163"/>
    </source>
</evidence>
<dbReference type="CDD" id="cd07377">
    <property type="entry name" value="WHTH_GntR"/>
    <property type="match status" value="1"/>
</dbReference>
<evidence type="ECO:0000256" key="1">
    <source>
        <dbReference type="ARBA" id="ARBA00023015"/>
    </source>
</evidence>
<reference evidence="5 6" key="1">
    <citation type="journal article" date="2019" name="Int. J. Syst. Evol. Microbiol.">
        <title>The Global Catalogue of Microorganisms (GCM) 10K type strain sequencing project: providing services to taxonomists for standard genome sequencing and annotation.</title>
        <authorList>
            <consortium name="The Broad Institute Genomics Platform"/>
            <consortium name="The Broad Institute Genome Sequencing Center for Infectious Disease"/>
            <person name="Wu L."/>
            <person name="Ma J."/>
        </authorList>
    </citation>
    <scope>NUCLEOTIDE SEQUENCE [LARGE SCALE GENOMIC DNA]</scope>
    <source>
        <strain evidence="5 6">JCM 13002</strain>
    </source>
</reference>
<dbReference type="PANTHER" id="PTHR38445:SF7">
    <property type="entry name" value="GNTR-FAMILY TRANSCRIPTIONAL REGULATOR"/>
    <property type="match status" value="1"/>
</dbReference>
<comment type="caution">
    <text evidence="5">The sequence shown here is derived from an EMBL/GenBank/DDBJ whole genome shotgun (WGS) entry which is preliminary data.</text>
</comment>
<accession>A0ABN1TTK1</accession>
<dbReference type="InterPro" id="IPR000524">
    <property type="entry name" value="Tscrpt_reg_HTH_GntR"/>
</dbReference>
<dbReference type="Pfam" id="PF00392">
    <property type="entry name" value="GntR"/>
    <property type="match status" value="1"/>
</dbReference>
<dbReference type="EMBL" id="BAAALD010000057">
    <property type="protein sequence ID" value="GAA1102397.1"/>
    <property type="molecule type" value="Genomic_DNA"/>
</dbReference>
<keyword evidence="3" id="KW-0804">Transcription</keyword>
<dbReference type="InterPro" id="IPR036390">
    <property type="entry name" value="WH_DNA-bd_sf"/>
</dbReference>
<organism evidence="5 6">
    <name type="scientific">Kitasatospora arboriphila</name>
    <dbReference type="NCBI Taxonomy" id="258052"/>
    <lineage>
        <taxon>Bacteria</taxon>
        <taxon>Bacillati</taxon>
        <taxon>Actinomycetota</taxon>
        <taxon>Actinomycetes</taxon>
        <taxon>Kitasatosporales</taxon>
        <taxon>Streptomycetaceae</taxon>
        <taxon>Kitasatospora</taxon>
    </lineage>
</organism>
<keyword evidence="1" id="KW-0805">Transcription regulation</keyword>
<dbReference type="PANTHER" id="PTHR38445">
    <property type="entry name" value="HTH-TYPE TRANSCRIPTIONAL REPRESSOR YTRA"/>
    <property type="match status" value="1"/>
</dbReference>
<evidence type="ECO:0000256" key="2">
    <source>
        <dbReference type="ARBA" id="ARBA00023125"/>
    </source>
</evidence>
<evidence type="ECO:0000313" key="5">
    <source>
        <dbReference type="EMBL" id="GAA1102397.1"/>
    </source>
</evidence>
<proteinExistence type="predicted"/>
<dbReference type="Proteomes" id="UP001499987">
    <property type="component" value="Unassembled WGS sequence"/>
</dbReference>
<evidence type="ECO:0000259" key="4">
    <source>
        <dbReference type="PROSITE" id="PS50949"/>
    </source>
</evidence>
<feature type="domain" description="HTH gntR-type" evidence="4">
    <location>
        <begin position="11"/>
        <end position="79"/>
    </location>
</feature>
<evidence type="ECO:0000313" key="6">
    <source>
        <dbReference type="Proteomes" id="UP001499987"/>
    </source>
</evidence>
<dbReference type="PROSITE" id="PS50949">
    <property type="entry name" value="HTH_GNTR"/>
    <property type="match status" value="1"/>
</dbReference>
<gene>
    <name evidence="5" type="ORF">GCM10009663_51250</name>
</gene>
<dbReference type="InterPro" id="IPR036388">
    <property type="entry name" value="WH-like_DNA-bd_sf"/>
</dbReference>
<dbReference type="SUPFAM" id="SSF46785">
    <property type="entry name" value="Winged helix' DNA-binding domain"/>
    <property type="match status" value="1"/>
</dbReference>
<sequence>MLFRVNPASPQPLAEQIAACVRRAVAEGSAGPGARLPPARTLAGSLDVNMHTVLRGYQILREEGLVDLRRGRGAQITDAASPGRARLGAAAGALVAEARASGLTDQEVLDLVRAALGPPPRPVRGAPDG</sequence>
<keyword evidence="6" id="KW-1185">Reference proteome</keyword>
<keyword evidence="2" id="KW-0238">DNA-binding</keyword>
<dbReference type="Gene3D" id="1.10.10.10">
    <property type="entry name" value="Winged helix-like DNA-binding domain superfamily/Winged helix DNA-binding domain"/>
    <property type="match status" value="1"/>
</dbReference>
<dbReference type="SMART" id="SM00345">
    <property type="entry name" value="HTH_GNTR"/>
    <property type="match status" value="1"/>
</dbReference>
<protein>
    <submittedName>
        <fullName evidence="5">GntR family transcriptional regulator</fullName>
    </submittedName>
</protein>
<name>A0ABN1TTK1_9ACTN</name>